<evidence type="ECO:0000259" key="1">
    <source>
        <dbReference type="Pfam" id="PF04480"/>
    </source>
</evidence>
<sequence>MGFEKEYVAFIQSHMRVRKGERLRRLTEGSLFAEKLFLEKVWWPLFHQFNFLHPEYEVQDYKDGYRYLDFAYLRPMIKLCFEIDGYGPHMRQLSRWQFIDQLERQNHLVLDGWTVIRFSYDQVKDHPRRCQQITEQIIARLTGHGLGSLELSIAEKEIVSYALQTGKPFSPREICQLLDLSPKPVRRILSGLVEQRMIEPAFTGRERIHGYRLVRETRNPFL</sequence>
<evidence type="ECO:0000313" key="3">
    <source>
        <dbReference type="Proteomes" id="UP000284219"/>
    </source>
</evidence>
<gene>
    <name evidence="2" type="ORF">BEP19_13605</name>
</gene>
<dbReference type="Pfam" id="PF04480">
    <property type="entry name" value="DUF559"/>
    <property type="match status" value="1"/>
</dbReference>
<feature type="domain" description="DUF559" evidence="1">
    <location>
        <begin position="35"/>
        <end position="137"/>
    </location>
</feature>
<dbReference type="Gene3D" id="3.40.960.10">
    <property type="entry name" value="VSR Endonuclease"/>
    <property type="match status" value="1"/>
</dbReference>
<reference evidence="2 3" key="1">
    <citation type="submission" date="2016-08" db="EMBL/GenBank/DDBJ databases">
        <title>Novel Firmicute Genomes.</title>
        <authorList>
            <person name="Poppleton D.I."/>
            <person name="Gribaldo S."/>
        </authorList>
    </citation>
    <scope>NUCLEOTIDE SEQUENCE [LARGE SCALE GENOMIC DNA]</scope>
    <source>
        <strain evidence="2 3">RAOx-1</strain>
    </source>
</reference>
<dbReference type="OrthoDB" id="2677830at2"/>
<dbReference type="InterPro" id="IPR036390">
    <property type="entry name" value="WH_DNA-bd_sf"/>
</dbReference>
<dbReference type="EMBL" id="MCHY01000010">
    <property type="protein sequence ID" value="RKD22106.1"/>
    <property type="molecule type" value="Genomic_DNA"/>
</dbReference>
<organism evidence="2 3">
    <name type="scientific">Ammoniphilus oxalaticus</name>
    <dbReference type="NCBI Taxonomy" id="66863"/>
    <lineage>
        <taxon>Bacteria</taxon>
        <taxon>Bacillati</taxon>
        <taxon>Bacillota</taxon>
        <taxon>Bacilli</taxon>
        <taxon>Bacillales</taxon>
        <taxon>Paenibacillaceae</taxon>
        <taxon>Aneurinibacillus group</taxon>
        <taxon>Ammoniphilus</taxon>
    </lineage>
</organism>
<proteinExistence type="predicted"/>
<keyword evidence="3" id="KW-1185">Reference proteome</keyword>
<dbReference type="AlphaFoldDB" id="A0A419SF89"/>
<dbReference type="InterPro" id="IPR007569">
    <property type="entry name" value="DUF559"/>
</dbReference>
<protein>
    <recommendedName>
        <fullName evidence="1">DUF559 domain-containing protein</fullName>
    </recommendedName>
</protein>
<dbReference type="Proteomes" id="UP000284219">
    <property type="component" value="Unassembled WGS sequence"/>
</dbReference>
<dbReference type="SUPFAM" id="SSF46785">
    <property type="entry name" value="Winged helix' DNA-binding domain"/>
    <property type="match status" value="1"/>
</dbReference>
<comment type="caution">
    <text evidence="2">The sequence shown here is derived from an EMBL/GenBank/DDBJ whole genome shotgun (WGS) entry which is preliminary data.</text>
</comment>
<evidence type="ECO:0000313" key="2">
    <source>
        <dbReference type="EMBL" id="RKD22106.1"/>
    </source>
</evidence>
<accession>A0A419SF89</accession>
<name>A0A419SF89_9BACL</name>